<dbReference type="PROSITE" id="PS52029">
    <property type="entry name" value="LD_TPASE"/>
    <property type="match status" value="1"/>
</dbReference>
<dbReference type="PANTHER" id="PTHR30582">
    <property type="entry name" value="L,D-TRANSPEPTIDASE"/>
    <property type="match status" value="1"/>
</dbReference>
<dbReference type="Proteomes" id="UP000003280">
    <property type="component" value="Unassembled WGS sequence"/>
</dbReference>
<dbReference type="HOGENOM" id="CLU_022707_2_1_9"/>
<evidence type="ECO:0000313" key="9">
    <source>
        <dbReference type="EMBL" id="EFM26333.1"/>
    </source>
</evidence>
<dbReference type="UniPathway" id="UPA00219"/>
<dbReference type="GO" id="GO:0005576">
    <property type="term" value="C:extracellular region"/>
    <property type="evidence" value="ECO:0007669"/>
    <property type="project" value="TreeGrafter"/>
</dbReference>
<feature type="domain" description="L,D-TPase catalytic" evidence="8">
    <location>
        <begin position="330"/>
        <end position="450"/>
    </location>
</feature>
<dbReference type="MEROPS" id="C82.001"/>
<dbReference type="SUPFAM" id="SSF143985">
    <property type="entry name" value="L,D-transpeptidase pre-catalytic domain-like"/>
    <property type="match status" value="1"/>
</dbReference>
<dbReference type="GO" id="GO:0071555">
    <property type="term" value="P:cell wall organization"/>
    <property type="evidence" value="ECO:0007669"/>
    <property type="project" value="UniProtKB-UniRule"/>
</dbReference>
<keyword evidence="7" id="KW-0472">Membrane</keyword>
<evidence type="ECO:0000259" key="8">
    <source>
        <dbReference type="PROSITE" id="PS52029"/>
    </source>
</evidence>
<dbReference type="SUPFAM" id="SSF141523">
    <property type="entry name" value="L,D-transpeptidase catalytic domain-like"/>
    <property type="match status" value="1"/>
</dbReference>
<dbReference type="eggNOG" id="COG1376">
    <property type="taxonomic scope" value="Bacteria"/>
</dbReference>
<keyword evidence="4 6" id="KW-0573">Peptidoglycan synthesis</keyword>
<comment type="caution">
    <text evidence="9">The sequence shown here is derived from an EMBL/GenBank/DDBJ whole genome shotgun (WGS) entry which is preliminary data.</text>
</comment>
<evidence type="ECO:0000256" key="2">
    <source>
        <dbReference type="ARBA" id="ARBA00022679"/>
    </source>
</evidence>
<dbReference type="GO" id="GO:0008360">
    <property type="term" value="P:regulation of cell shape"/>
    <property type="evidence" value="ECO:0007669"/>
    <property type="project" value="UniProtKB-UniRule"/>
</dbReference>
<dbReference type="Pfam" id="PF03734">
    <property type="entry name" value="YkuD"/>
    <property type="match status" value="1"/>
</dbReference>
<keyword evidence="7" id="KW-0812">Transmembrane</keyword>
<gene>
    <name evidence="9" type="ORF">HMPREF9225_0027</name>
</gene>
<dbReference type="GO" id="GO:0018104">
    <property type="term" value="P:peptidoglycan-protein cross-linking"/>
    <property type="evidence" value="ECO:0007669"/>
    <property type="project" value="TreeGrafter"/>
</dbReference>
<evidence type="ECO:0000256" key="1">
    <source>
        <dbReference type="ARBA" id="ARBA00004752"/>
    </source>
</evidence>
<dbReference type="CDD" id="cd16913">
    <property type="entry name" value="YkuD_like"/>
    <property type="match status" value="1"/>
</dbReference>
<dbReference type="GO" id="GO:0071972">
    <property type="term" value="F:peptidoglycan L,D-transpeptidase activity"/>
    <property type="evidence" value="ECO:0007669"/>
    <property type="project" value="TreeGrafter"/>
</dbReference>
<sequence length="461" mass="52949">MEVVMKAIKTSFLIILGVILLLYIGGVFLFSKYFLPSTTINGHDFSLMRIDELEKNYNEISDSYKIEIVGREDKEKILGKDIDYSDKLESDDIFQNPFYWFISMLVPKNIEAKHTVYFNEHLLNEKIHELKQVKNMKPPVDASIDYVGDKFMIVKEDMGTTFSIDEFEKLLNKKILAGETEFNIEENKLYMDPEIYENNEDLIKARDNYNKVAGNEIVVEIGSKEEKLSGTELANMYDFNGQEIVPDQDKALEFARMLSRKYDTYKTDRTFYATGLGLTVVKGGIYGWLTDVDKTKDLIVESLSSMEPKHIEPVYKLTAMSRDGSDLGRSYIEIDLGRQHMWYYEEGKLAIETDVVTGNPSKDNGTPTGTGRVWSREKDRYLTGETYQSHVDYWMPFNWSGCGVHDSKWRTEYGGKIYLTRGSHGCVNTPPEIMKDLFAKVKVGTPVIVYDSSDPNFTTIK</sequence>
<dbReference type="InterPro" id="IPR022029">
    <property type="entry name" value="YoaR-like_PG-bd"/>
</dbReference>
<proteinExistence type="predicted"/>
<organism evidence="9 10">
    <name type="scientific">Peptoniphilus duerdenii ATCC BAA-1640</name>
    <dbReference type="NCBI Taxonomy" id="862517"/>
    <lineage>
        <taxon>Bacteria</taxon>
        <taxon>Bacillati</taxon>
        <taxon>Bacillota</taxon>
        <taxon>Tissierellia</taxon>
        <taxon>Tissierellales</taxon>
        <taxon>Peptoniphilaceae</taxon>
        <taxon>Peptoniphilus</taxon>
    </lineage>
</organism>
<reference evidence="9 10" key="1">
    <citation type="submission" date="2010-07" db="EMBL/GenBank/DDBJ databases">
        <authorList>
            <person name="Muzny D."/>
            <person name="Qin X."/>
            <person name="Deng J."/>
            <person name="Jiang H."/>
            <person name="Liu Y."/>
            <person name="Qu J."/>
            <person name="Song X.-Z."/>
            <person name="Zhang L."/>
            <person name="Thornton R."/>
            <person name="Coyle M."/>
            <person name="Francisco L."/>
            <person name="Jackson L."/>
            <person name="Javaid M."/>
            <person name="Korchina V."/>
            <person name="Kovar C."/>
            <person name="Mata R."/>
            <person name="Mathew T."/>
            <person name="Ngo R."/>
            <person name="Nguyen L."/>
            <person name="Nguyen N."/>
            <person name="Okwuonu G."/>
            <person name="Ongeri F."/>
            <person name="Pham C."/>
            <person name="Simmons D."/>
            <person name="Wilczek-Boney K."/>
            <person name="Hale W."/>
            <person name="Jakkamsetti A."/>
            <person name="Pham P."/>
            <person name="Ruth R."/>
            <person name="San Lucas F."/>
            <person name="Warren J."/>
            <person name="Zhang J."/>
            <person name="Zhao Z."/>
            <person name="Zhou C."/>
            <person name="Zhu D."/>
            <person name="Lee S."/>
            <person name="Bess C."/>
            <person name="Blankenburg K."/>
            <person name="Forbes L."/>
            <person name="Fu Q."/>
            <person name="Gubbala S."/>
            <person name="Hirani K."/>
            <person name="Jayaseelan J.C."/>
            <person name="Lara F."/>
            <person name="Munidasa M."/>
            <person name="Palculict T."/>
            <person name="Patil S."/>
            <person name="Pu L.-L."/>
            <person name="Saada N."/>
            <person name="Tang L."/>
            <person name="Weissenberger G."/>
            <person name="Zhu Y."/>
            <person name="Hemphill L."/>
            <person name="Shang Y."/>
            <person name="Youmans B."/>
            <person name="Ayvaz T."/>
            <person name="Ross M."/>
            <person name="Santibanez J."/>
            <person name="Aqrawi P."/>
            <person name="Gross S."/>
            <person name="Joshi V."/>
            <person name="Fowler G."/>
            <person name="Nazareth L."/>
            <person name="Reid J."/>
            <person name="Worley K."/>
            <person name="Petrosino J."/>
            <person name="Highlander S."/>
            <person name="Gibbs R."/>
        </authorList>
    </citation>
    <scope>NUCLEOTIDE SEQUENCE [LARGE SCALE GENOMIC DNA]</scope>
    <source>
        <strain evidence="9 10">ATCC BAA-1640</strain>
    </source>
</reference>
<name>E0NIN8_9FIRM</name>
<comment type="pathway">
    <text evidence="1 6">Cell wall biogenesis; peptidoglycan biosynthesis.</text>
</comment>
<dbReference type="EMBL" id="AEEH01000009">
    <property type="protein sequence ID" value="EFM26333.1"/>
    <property type="molecule type" value="Genomic_DNA"/>
</dbReference>
<evidence type="ECO:0000256" key="5">
    <source>
        <dbReference type="ARBA" id="ARBA00023316"/>
    </source>
</evidence>
<dbReference type="InterPro" id="IPR005490">
    <property type="entry name" value="LD_TPept_cat_dom"/>
</dbReference>
<evidence type="ECO:0000313" key="10">
    <source>
        <dbReference type="Proteomes" id="UP000003280"/>
    </source>
</evidence>
<dbReference type="Gene3D" id="3.10.20.800">
    <property type="match status" value="1"/>
</dbReference>
<evidence type="ECO:0000256" key="3">
    <source>
        <dbReference type="ARBA" id="ARBA00022960"/>
    </source>
</evidence>
<feature type="active site" description="Nucleophile" evidence="6">
    <location>
        <position position="426"/>
    </location>
</feature>
<dbReference type="AlphaFoldDB" id="E0NIN8"/>
<keyword evidence="7" id="KW-1133">Transmembrane helix</keyword>
<dbReference type="OrthoDB" id="3176960at2"/>
<dbReference type="Gene3D" id="2.40.440.10">
    <property type="entry name" value="L,D-transpeptidase catalytic domain-like"/>
    <property type="match status" value="1"/>
</dbReference>
<dbReference type="STRING" id="862517.HMPREF9225_0027"/>
<evidence type="ECO:0000256" key="4">
    <source>
        <dbReference type="ARBA" id="ARBA00022984"/>
    </source>
</evidence>
<keyword evidence="10" id="KW-1185">Reference proteome</keyword>
<evidence type="ECO:0000256" key="7">
    <source>
        <dbReference type="SAM" id="Phobius"/>
    </source>
</evidence>
<dbReference type="Pfam" id="PF12229">
    <property type="entry name" value="PG_binding_4"/>
    <property type="match status" value="2"/>
</dbReference>
<dbReference type="GO" id="GO:0016740">
    <property type="term" value="F:transferase activity"/>
    <property type="evidence" value="ECO:0007669"/>
    <property type="project" value="UniProtKB-KW"/>
</dbReference>
<feature type="transmembrane region" description="Helical" evidence="7">
    <location>
        <begin position="12"/>
        <end position="35"/>
    </location>
</feature>
<dbReference type="InterPro" id="IPR050979">
    <property type="entry name" value="LD-transpeptidase"/>
</dbReference>
<dbReference type="InterPro" id="IPR038054">
    <property type="entry name" value="LD_TPept-like_central_sf"/>
</dbReference>
<dbReference type="PANTHER" id="PTHR30582:SF33">
    <property type="entry name" value="EXPORTED PROTEIN"/>
    <property type="match status" value="1"/>
</dbReference>
<evidence type="ECO:0000256" key="6">
    <source>
        <dbReference type="PROSITE-ProRule" id="PRU01373"/>
    </source>
</evidence>
<keyword evidence="2" id="KW-0808">Transferase</keyword>
<feature type="active site" description="Proton donor/acceptor" evidence="6">
    <location>
        <position position="405"/>
    </location>
</feature>
<protein>
    <submittedName>
        <fullName evidence="9">ErfK/YbiS/YcfS/YnhG</fullName>
    </submittedName>
</protein>
<dbReference type="InterPro" id="IPR038063">
    <property type="entry name" value="Transpep_catalytic_dom"/>
</dbReference>
<keyword evidence="3 6" id="KW-0133">Cell shape</keyword>
<accession>E0NIN8</accession>
<keyword evidence="5 6" id="KW-0961">Cell wall biogenesis/degradation</keyword>